<dbReference type="GO" id="GO:0003796">
    <property type="term" value="F:lysozyme activity"/>
    <property type="evidence" value="ECO:0007669"/>
    <property type="project" value="UniProtKB-EC"/>
</dbReference>
<dbReference type="Gene3D" id="1.10.530.40">
    <property type="match status" value="1"/>
</dbReference>
<dbReference type="PANTHER" id="PTHR38107:SF3">
    <property type="entry name" value="LYSOZYME RRRD-RELATED"/>
    <property type="match status" value="1"/>
</dbReference>
<dbReference type="InterPro" id="IPR023346">
    <property type="entry name" value="Lysozyme-like_dom_sf"/>
</dbReference>
<gene>
    <name evidence="4" type="ORF">HHL14_02570</name>
</gene>
<dbReference type="EC" id="3.2.1.17" evidence="3"/>
<dbReference type="PANTHER" id="PTHR38107">
    <property type="match status" value="1"/>
</dbReference>
<keyword evidence="5" id="KW-1185">Reference proteome</keyword>
<evidence type="ECO:0000256" key="3">
    <source>
        <dbReference type="RuleBase" id="RU003788"/>
    </source>
</evidence>
<dbReference type="InterPro" id="IPR002196">
    <property type="entry name" value="Glyco_hydro_24"/>
</dbReference>
<dbReference type="GO" id="GO:0016998">
    <property type="term" value="P:cell wall macromolecule catabolic process"/>
    <property type="evidence" value="ECO:0007669"/>
    <property type="project" value="InterPro"/>
</dbReference>
<evidence type="ECO:0000313" key="5">
    <source>
        <dbReference type="Proteomes" id="UP000583127"/>
    </source>
</evidence>
<dbReference type="EMBL" id="JABBFZ010000001">
    <property type="protein sequence ID" value="NML29716.1"/>
    <property type="molecule type" value="Genomic_DNA"/>
</dbReference>
<comment type="similarity">
    <text evidence="3">Belongs to the glycosyl hydrolase 24 family.</text>
</comment>
<evidence type="ECO:0000313" key="4">
    <source>
        <dbReference type="EMBL" id="NML29716.1"/>
    </source>
</evidence>
<dbReference type="Pfam" id="PF00959">
    <property type="entry name" value="Phage_lysozyme"/>
    <property type="match status" value="1"/>
</dbReference>
<keyword evidence="2 3" id="KW-0081">Bacteriolytic enzyme</keyword>
<dbReference type="GO" id="GO:0031640">
    <property type="term" value="P:killing of cells of another organism"/>
    <property type="evidence" value="ECO:0007669"/>
    <property type="project" value="UniProtKB-KW"/>
</dbReference>
<dbReference type="Proteomes" id="UP000583127">
    <property type="component" value="Unassembled WGS sequence"/>
</dbReference>
<proteinExistence type="inferred from homology"/>
<sequence length="146" mass="15812">MANASMRLSSAGWTANNCTYGIGTLVHTGPCTAEEFRRPVSPTDVDAQLATGVRTAENAVRNRVTNHALTQEQFDALVSFTYNTGATGAGLVLEAANRGQFGDVANQMAQNIYVHPRDAHGRRLRAVRVRGLISRRCEEAAPFLTH</sequence>
<comment type="catalytic activity">
    <reaction evidence="3">
        <text>Hydrolysis of (1-&gt;4)-beta-linkages between N-acetylmuramic acid and N-acetyl-D-glucosamine residues in a peptidoglycan and between N-acetyl-D-glucosamine residues in chitodextrins.</text>
        <dbReference type="EC" id="3.2.1.17"/>
    </reaction>
</comment>
<dbReference type="AlphaFoldDB" id="A0A7X9X1M5"/>
<protein>
    <recommendedName>
        <fullName evidence="3">Lysozyme</fullName>
        <ecNumber evidence="3">3.2.1.17</ecNumber>
    </recommendedName>
</protein>
<dbReference type="GO" id="GO:0042742">
    <property type="term" value="P:defense response to bacterium"/>
    <property type="evidence" value="ECO:0007669"/>
    <property type="project" value="UniProtKB-KW"/>
</dbReference>
<keyword evidence="3" id="KW-0378">Hydrolase</keyword>
<organism evidence="4 5">
    <name type="scientific">Paraburkholderia antibiotica</name>
    <dbReference type="NCBI Taxonomy" id="2728839"/>
    <lineage>
        <taxon>Bacteria</taxon>
        <taxon>Pseudomonadati</taxon>
        <taxon>Pseudomonadota</taxon>
        <taxon>Betaproteobacteria</taxon>
        <taxon>Burkholderiales</taxon>
        <taxon>Burkholderiaceae</taxon>
        <taxon>Paraburkholderia</taxon>
    </lineage>
</organism>
<dbReference type="GO" id="GO:0009253">
    <property type="term" value="P:peptidoglycan catabolic process"/>
    <property type="evidence" value="ECO:0007669"/>
    <property type="project" value="InterPro"/>
</dbReference>
<keyword evidence="3" id="KW-0326">Glycosidase</keyword>
<accession>A0A7X9X1M5</accession>
<dbReference type="InterPro" id="IPR051018">
    <property type="entry name" value="Bacteriophage_GH24"/>
</dbReference>
<dbReference type="SUPFAM" id="SSF53955">
    <property type="entry name" value="Lysozyme-like"/>
    <property type="match status" value="1"/>
</dbReference>
<name>A0A7X9X1M5_9BURK</name>
<dbReference type="InterPro" id="IPR023347">
    <property type="entry name" value="Lysozyme_dom_sf"/>
</dbReference>
<evidence type="ECO:0000256" key="2">
    <source>
        <dbReference type="ARBA" id="ARBA00022638"/>
    </source>
</evidence>
<comment type="caution">
    <text evidence="4">The sequence shown here is derived from an EMBL/GenBank/DDBJ whole genome shotgun (WGS) entry which is preliminary data.</text>
</comment>
<reference evidence="4 5" key="1">
    <citation type="submission" date="2020-04" db="EMBL/GenBank/DDBJ databases">
        <title>Paraburkholderia sp. G-4-1-8 isolated from soil.</title>
        <authorList>
            <person name="Dahal R.H."/>
        </authorList>
    </citation>
    <scope>NUCLEOTIDE SEQUENCE [LARGE SCALE GENOMIC DNA]</scope>
    <source>
        <strain evidence="4 5">G-4-1-8</strain>
    </source>
</reference>
<evidence type="ECO:0000256" key="1">
    <source>
        <dbReference type="ARBA" id="ARBA00022529"/>
    </source>
</evidence>
<keyword evidence="1 3" id="KW-0929">Antimicrobial</keyword>